<organism evidence="2 3">
    <name type="scientific">Thalassiosira oceanica</name>
    <name type="common">Marine diatom</name>
    <dbReference type="NCBI Taxonomy" id="159749"/>
    <lineage>
        <taxon>Eukaryota</taxon>
        <taxon>Sar</taxon>
        <taxon>Stramenopiles</taxon>
        <taxon>Ochrophyta</taxon>
        <taxon>Bacillariophyta</taxon>
        <taxon>Coscinodiscophyceae</taxon>
        <taxon>Thalassiosirophycidae</taxon>
        <taxon>Thalassiosirales</taxon>
        <taxon>Thalassiosiraceae</taxon>
        <taxon>Thalassiosira</taxon>
    </lineage>
</organism>
<keyword evidence="3" id="KW-1185">Reference proteome</keyword>
<evidence type="ECO:0000313" key="2">
    <source>
        <dbReference type="EMBL" id="EJK58311.1"/>
    </source>
</evidence>
<name>K0SBL6_THAOC</name>
<dbReference type="AlphaFoldDB" id="K0SBL6"/>
<dbReference type="EMBL" id="AGNL01025638">
    <property type="protein sequence ID" value="EJK58311.1"/>
    <property type="molecule type" value="Genomic_DNA"/>
</dbReference>
<accession>K0SBL6</accession>
<reference evidence="2 3" key="1">
    <citation type="journal article" date="2012" name="Genome Biol.">
        <title>Genome and low-iron response of an oceanic diatom adapted to chronic iron limitation.</title>
        <authorList>
            <person name="Lommer M."/>
            <person name="Specht M."/>
            <person name="Roy A.S."/>
            <person name="Kraemer L."/>
            <person name="Andreson R."/>
            <person name="Gutowska M.A."/>
            <person name="Wolf J."/>
            <person name="Bergner S.V."/>
            <person name="Schilhabel M.B."/>
            <person name="Klostermeier U.C."/>
            <person name="Beiko R.G."/>
            <person name="Rosenstiel P."/>
            <person name="Hippler M."/>
            <person name="Laroche J."/>
        </authorList>
    </citation>
    <scope>NUCLEOTIDE SEQUENCE [LARGE SCALE GENOMIC DNA]</scope>
    <source>
        <strain evidence="2 3">CCMP1005</strain>
    </source>
</reference>
<sequence>MNTVLSRRPSSAYRMGNSQSEPTSANVVGRKRRGQRQRHIATGTTAATRSINEAAAVSRASKNLADLVAASSNTSAAVTQCLFNEDNVARTSKTLADLAAAPSNT</sequence>
<proteinExistence type="predicted"/>
<feature type="compositionally biased region" description="Polar residues" evidence="1">
    <location>
        <begin position="16"/>
        <end position="26"/>
    </location>
</feature>
<evidence type="ECO:0000313" key="3">
    <source>
        <dbReference type="Proteomes" id="UP000266841"/>
    </source>
</evidence>
<protein>
    <submittedName>
        <fullName evidence="2">Uncharacterized protein</fullName>
    </submittedName>
</protein>
<evidence type="ECO:0000256" key="1">
    <source>
        <dbReference type="SAM" id="MobiDB-lite"/>
    </source>
</evidence>
<feature type="non-terminal residue" evidence="2">
    <location>
        <position position="105"/>
    </location>
</feature>
<feature type="compositionally biased region" description="Basic residues" evidence="1">
    <location>
        <begin position="29"/>
        <end position="39"/>
    </location>
</feature>
<gene>
    <name evidence="2" type="ORF">THAOC_21579</name>
</gene>
<feature type="region of interest" description="Disordered" evidence="1">
    <location>
        <begin position="1"/>
        <end position="45"/>
    </location>
</feature>
<dbReference type="Proteomes" id="UP000266841">
    <property type="component" value="Unassembled WGS sequence"/>
</dbReference>
<comment type="caution">
    <text evidence="2">The sequence shown here is derived from an EMBL/GenBank/DDBJ whole genome shotgun (WGS) entry which is preliminary data.</text>
</comment>